<accession>A0A875RWP4</accession>
<proteinExistence type="predicted"/>
<organism evidence="2 3">
    <name type="scientific">Eeniella nana</name>
    <name type="common">Yeast</name>
    <name type="synonym">Brettanomyces nanus</name>
    <dbReference type="NCBI Taxonomy" id="13502"/>
    <lineage>
        <taxon>Eukaryota</taxon>
        <taxon>Fungi</taxon>
        <taxon>Dikarya</taxon>
        <taxon>Ascomycota</taxon>
        <taxon>Saccharomycotina</taxon>
        <taxon>Pichiomycetes</taxon>
        <taxon>Pichiales</taxon>
        <taxon>Pichiaceae</taxon>
        <taxon>Brettanomyces</taxon>
    </lineage>
</organism>
<sequence length="240" mass="28074">MPSSKNRAALIISKLNRRYKHCLDDLLNYYGKVATQENEIEKIRVKEIDFEQITIGFHHKMVDFEILKPLRYEDDRVCKNWNEVESTIQKMCYTAANAKNVSPICLKKIVYPFSPINWLLIFGMSLLFIGHYNPDFIYNRLLGRISLIPPFKPWNDTILLGAMITHVTESLTLLRPKMAYYRIPVDYKMEWYACSMLDGFASVNRLNNYVKSIEGRYFDFSDDSESIDVKPVVDSDSELQ</sequence>
<dbReference type="PANTHER" id="PTHR37783:SF1">
    <property type="entry name" value="MEMBRANE PROTEIN, PUTATIVE (AFU_ORTHOLOGUE AFUA_1G04315)-RELATED"/>
    <property type="match status" value="1"/>
</dbReference>
<evidence type="ECO:0000313" key="3">
    <source>
        <dbReference type="Proteomes" id="UP000662931"/>
    </source>
</evidence>
<keyword evidence="3" id="KW-1185">Reference proteome</keyword>
<evidence type="ECO:0000256" key="1">
    <source>
        <dbReference type="SAM" id="Phobius"/>
    </source>
</evidence>
<dbReference type="AlphaFoldDB" id="A0A875RWP4"/>
<dbReference type="RefSeq" id="XP_038776493.1">
    <property type="nucleotide sequence ID" value="XM_038920565.1"/>
</dbReference>
<keyword evidence="1" id="KW-1133">Transmembrane helix</keyword>
<feature type="transmembrane region" description="Helical" evidence="1">
    <location>
        <begin position="116"/>
        <end position="134"/>
    </location>
</feature>
<keyword evidence="1" id="KW-0472">Membrane</keyword>
<dbReference type="Proteomes" id="UP000662931">
    <property type="component" value="Chromosome 1"/>
</dbReference>
<reference evidence="2" key="1">
    <citation type="submission" date="2020-10" db="EMBL/GenBank/DDBJ databases">
        <authorList>
            <person name="Roach M.J.R."/>
        </authorList>
    </citation>
    <scope>NUCLEOTIDE SEQUENCE</scope>
    <source>
        <strain evidence="2">CBS 1945</strain>
    </source>
</reference>
<gene>
    <name evidence="2" type="ORF">FOA43_000232</name>
</gene>
<dbReference type="EMBL" id="CP064812">
    <property type="protein sequence ID" value="QPG72928.1"/>
    <property type="molecule type" value="Genomic_DNA"/>
</dbReference>
<evidence type="ECO:0000313" key="2">
    <source>
        <dbReference type="EMBL" id="QPG72928.1"/>
    </source>
</evidence>
<dbReference type="KEGG" id="bnn:FOA43_000232"/>
<dbReference type="OrthoDB" id="5553410at2759"/>
<protein>
    <submittedName>
        <fullName evidence="2">Uncharacterized protein</fullName>
    </submittedName>
</protein>
<name>A0A875RWP4_EENNA</name>
<dbReference type="PANTHER" id="PTHR37783">
    <property type="entry name" value="MEMBRANE PROTEIN, PUTATIVE (AFU_ORTHOLOGUE AFUA_1G04315)-RELATED"/>
    <property type="match status" value="1"/>
</dbReference>
<keyword evidence="1" id="KW-0812">Transmembrane</keyword>
<dbReference type="GeneID" id="62193633"/>